<sequence length="72" mass="8333">MCFHKLIQKKDKTFKTVVKLINFFLVFVWLQTSLLIKPVLLILSLRLARDASVKMLTKKKAQPVMGVQPLHV</sequence>
<protein>
    <submittedName>
        <fullName evidence="2">Uncharacterized protein</fullName>
    </submittedName>
</protein>
<accession>A0A0E9X7S8</accession>
<keyword evidence="1" id="KW-0472">Membrane</keyword>
<evidence type="ECO:0000256" key="1">
    <source>
        <dbReference type="SAM" id="Phobius"/>
    </source>
</evidence>
<evidence type="ECO:0000313" key="2">
    <source>
        <dbReference type="EMBL" id="JAH97728.1"/>
    </source>
</evidence>
<reference evidence="2" key="2">
    <citation type="journal article" date="2015" name="Fish Shellfish Immunol.">
        <title>Early steps in the European eel (Anguilla anguilla)-Vibrio vulnificus interaction in the gills: Role of the RtxA13 toxin.</title>
        <authorList>
            <person name="Callol A."/>
            <person name="Pajuelo D."/>
            <person name="Ebbesson L."/>
            <person name="Teles M."/>
            <person name="MacKenzie S."/>
            <person name="Amaro C."/>
        </authorList>
    </citation>
    <scope>NUCLEOTIDE SEQUENCE</scope>
</reference>
<feature type="transmembrane region" description="Helical" evidence="1">
    <location>
        <begin position="20"/>
        <end position="45"/>
    </location>
</feature>
<name>A0A0E9X7S8_ANGAN</name>
<dbReference type="AlphaFoldDB" id="A0A0E9X7S8"/>
<proteinExistence type="predicted"/>
<keyword evidence="1" id="KW-0812">Transmembrane</keyword>
<keyword evidence="1" id="KW-1133">Transmembrane helix</keyword>
<dbReference type="EMBL" id="GBXM01010849">
    <property type="protein sequence ID" value="JAH97728.1"/>
    <property type="molecule type" value="Transcribed_RNA"/>
</dbReference>
<organism evidence="2">
    <name type="scientific">Anguilla anguilla</name>
    <name type="common">European freshwater eel</name>
    <name type="synonym">Muraena anguilla</name>
    <dbReference type="NCBI Taxonomy" id="7936"/>
    <lineage>
        <taxon>Eukaryota</taxon>
        <taxon>Metazoa</taxon>
        <taxon>Chordata</taxon>
        <taxon>Craniata</taxon>
        <taxon>Vertebrata</taxon>
        <taxon>Euteleostomi</taxon>
        <taxon>Actinopterygii</taxon>
        <taxon>Neopterygii</taxon>
        <taxon>Teleostei</taxon>
        <taxon>Anguilliformes</taxon>
        <taxon>Anguillidae</taxon>
        <taxon>Anguilla</taxon>
    </lineage>
</organism>
<reference evidence="2" key="1">
    <citation type="submission" date="2014-11" db="EMBL/GenBank/DDBJ databases">
        <authorList>
            <person name="Amaro Gonzalez C."/>
        </authorList>
    </citation>
    <scope>NUCLEOTIDE SEQUENCE</scope>
</reference>